<name>A0ACA9LFZ5_9GLOM</name>
<keyword evidence="2" id="KW-1185">Reference proteome</keyword>
<proteinExistence type="predicted"/>
<evidence type="ECO:0000313" key="1">
    <source>
        <dbReference type="EMBL" id="CAG8527289.1"/>
    </source>
</evidence>
<evidence type="ECO:0000313" key="2">
    <source>
        <dbReference type="Proteomes" id="UP000789860"/>
    </source>
</evidence>
<sequence length="109" mass="12707">MSDNEGNYTYELSEEPTPLNLFENYTSFKLSEEFTSFEFSEEPTSSLNSSFLDSHLKTLSSWNEKTQEEAKAELTYQFELLIATNLEQIMASIFEISKNNELEYYLDPI</sequence>
<reference evidence="1" key="1">
    <citation type="submission" date="2021-06" db="EMBL/GenBank/DDBJ databases">
        <authorList>
            <person name="Kallberg Y."/>
            <person name="Tangrot J."/>
            <person name="Rosling A."/>
        </authorList>
    </citation>
    <scope>NUCLEOTIDE SEQUENCE</scope>
    <source>
        <strain evidence="1">AU212A</strain>
    </source>
</reference>
<dbReference type="EMBL" id="CAJVPM010005720">
    <property type="protein sequence ID" value="CAG8527289.1"/>
    <property type="molecule type" value="Genomic_DNA"/>
</dbReference>
<accession>A0ACA9LFZ5</accession>
<gene>
    <name evidence="1" type="ORF">SCALOS_LOCUS4310</name>
</gene>
<organism evidence="1 2">
    <name type="scientific">Scutellospora calospora</name>
    <dbReference type="NCBI Taxonomy" id="85575"/>
    <lineage>
        <taxon>Eukaryota</taxon>
        <taxon>Fungi</taxon>
        <taxon>Fungi incertae sedis</taxon>
        <taxon>Mucoromycota</taxon>
        <taxon>Glomeromycotina</taxon>
        <taxon>Glomeromycetes</taxon>
        <taxon>Diversisporales</taxon>
        <taxon>Gigasporaceae</taxon>
        <taxon>Scutellospora</taxon>
    </lineage>
</organism>
<protein>
    <submittedName>
        <fullName evidence="1">8055_t:CDS:1</fullName>
    </submittedName>
</protein>
<comment type="caution">
    <text evidence="1">The sequence shown here is derived from an EMBL/GenBank/DDBJ whole genome shotgun (WGS) entry which is preliminary data.</text>
</comment>
<dbReference type="Proteomes" id="UP000789860">
    <property type="component" value="Unassembled WGS sequence"/>
</dbReference>